<organism evidence="2 3">
    <name type="scientific">Halosaccharopolyspora lacisalsi</name>
    <dbReference type="NCBI Taxonomy" id="1000566"/>
    <lineage>
        <taxon>Bacteria</taxon>
        <taxon>Bacillati</taxon>
        <taxon>Actinomycetota</taxon>
        <taxon>Actinomycetes</taxon>
        <taxon>Pseudonocardiales</taxon>
        <taxon>Pseudonocardiaceae</taxon>
        <taxon>Halosaccharopolyspora</taxon>
    </lineage>
</organism>
<comment type="caution">
    <text evidence="2">The sequence shown here is derived from an EMBL/GenBank/DDBJ whole genome shotgun (WGS) entry which is preliminary data.</text>
</comment>
<gene>
    <name evidence="2" type="ORF">FHX42_002309</name>
</gene>
<accession>A0A839DSJ3</accession>
<dbReference type="EMBL" id="JACGWZ010000002">
    <property type="protein sequence ID" value="MBA8824962.1"/>
    <property type="molecule type" value="Genomic_DNA"/>
</dbReference>
<protein>
    <submittedName>
        <fullName evidence="2">Uncharacterized protein</fullName>
    </submittedName>
</protein>
<sequence>MSERNSEEELRQEEEADFAEEHTRPTYEDEHSDSVSAPGDESVPEGPGGETREDPKKPL</sequence>
<feature type="compositionally biased region" description="Basic and acidic residues" evidence="1">
    <location>
        <begin position="50"/>
        <end position="59"/>
    </location>
</feature>
<feature type="compositionally biased region" description="Basic and acidic residues" evidence="1">
    <location>
        <begin position="19"/>
        <end position="33"/>
    </location>
</feature>
<evidence type="ECO:0000313" key="2">
    <source>
        <dbReference type="EMBL" id="MBA8824962.1"/>
    </source>
</evidence>
<dbReference type="RefSeq" id="WP_182544136.1">
    <property type="nucleotide sequence ID" value="NZ_JACGWZ010000002.1"/>
</dbReference>
<keyword evidence="3" id="KW-1185">Reference proteome</keyword>
<evidence type="ECO:0000313" key="3">
    <source>
        <dbReference type="Proteomes" id="UP000569329"/>
    </source>
</evidence>
<name>A0A839DSJ3_9PSEU</name>
<dbReference type="AlphaFoldDB" id="A0A839DSJ3"/>
<reference evidence="2 3" key="1">
    <citation type="submission" date="2020-07" db="EMBL/GenBank/DDBJ databases">
        <title>Sequencing the genomes of 1000 actinobacteria strains.</title>
        <authorList>
            <person name="Klenk H.-P."/>
        </authorList>
    </citation>
    <scope>NUCLEOTIDE SEQUENCE [LARGE SCALE GENOMIC DNA]</scope>
    <source>
        <strain evidence="2 3">DSM 45975</strain>
    </source>
</reference>
<feature type="region of interest" description="Disordered" evidence="1">
    <location>
        <begin position="1"/>
        <end position="59"/>
    </location>
</feature>
<evidence type="ECO:0000256" key="1">
    <source>
        <dbReference type="SAM" id="MobiDB-lite"/>
    </source>
</evidence>
<dbReference type="Proteomes" id="UP000569329">
    <property type="component" value="Unassembled WGS sequence"/>
</dbReference>
<proteinExistence type="predicted"/>